<dbReference type="Gene3D" id="2.40.30.60">
    <property type="entry name" value="RimM"/>
    <property type="match status" value="1"/>
</dbReference>
<feature type="domain" description="Ribosome maturation factor RimM PRC barrel" evidence="7">
    <location>
        <begin position="105"/>
        <end position="172"/>
    </location>
</feature>
<dbReference type="InterPro" id="IPR011033">
    <property type="entry name" value="PRC_barrel-like_sf"/>
</dbReference>
<comment type="subunit">
    <text evidence="5">Binds ribosomal protein uS19.</text>
</comment>
<dbReference type="GO" id="GO:0005840">
    <property type="term" value="C:ribosome"/>
    <property type="evidence" value="ECO:0007669"/>
    <property type="project" value="InterPro"/>
</dbReference>
<evidence type="ECO:0000313" key="9">
    <source>
        <dbReference type="Proteomes" id="UP000018837"/>
    </source>
</evidence>
<dbReference type="GO" id="GO:0006364">
    <property type="term" value="P:rRNA processing"/>
    <property type="evidence" value="ECO:0007669"/>
    <property type="project" value="UniProtKB-UniRule"/>
</dbReference>
<keyword evidence="2 5" id="KW-0690">Ribosome biogenesis</keyword>
<evidence type="ECO:0000256" key="1">
    <source>
        <dbReference type="ARBA" id="ARBA00022490"/>
    </source>
</evidence>
<feature type="domain" description="RimM N-terminal" evidence="6">
    <location>
        <begin position="10"/>
        <end position="91"/>
    </location>
</feature>
<dbReference type="PATRIC" id="fig|1411148.3.peg.201"/>
<dbReference type="PANTHER" id="PTHR33692:SF1">
    <property type="entry name" value="RIBOSOME MATURATION FACTOR RIMM"/>
    <property type="match status" value="1"/>
</dbReference>
<comment type="similarity">
    <text evidence="5">Belongs to the RimM family.</text>
</comment>
<proteinExistence type="inferred from homology"/>
<dbReference type="AlphaFoldDB" id="W2C8L3"/>
<dbReference type="GO" id="GO:0042274">
    <property type="term" value="P:ribosomal small subunit biogenesis"/>
    <property type="evidence" value="ECO:0007669"/>
    <property type="project" value="UniProtKB-UniRule"/>
</dbReference>
<comment type="subcellular location">
    <subcellularLocation>
        <location evidence="5">Cytoplasm</location>
    </subcellularLocation>
</comment>
<evidence type="ECO:0000259" key="6">
    <source>
        <dbReference type="Pfam" id="PF01782"/>
    </source>
</evidence>
<name>W2C8L3_9BACT</name>
<comment type="domain">
    <text evidence="5">The PRC barrel domain binds ribosomal protein uS19.</text>
</comment>
<dbReference type="HAMAP" id="MF_00014">
    <property type="entry name" value="Ribosome_mat_RimM"/>
    <property type="match status" value="1"/>
</dbReference>
<dbReference type="NCBIfam" id="TIGR02273">
    <property type="entry name" value="16S_RimM"/>
    <property type="match status" value="1"/>
</dbReference>
<sequence length="176" mass="19559">MIRKEEVTAVGELIKPHGITGEMVMTTMYDGLFDDMEDPYLICDMDGILVPFYIESYRPRGGSSLLVKLDDVDDDRAARRLAHHTVYYPIDRLPEDDPEGDEPTWERFVGYQLTDAAGHAVGTVDGVDTSTANVLFSVDREGEELLIPVAPEVVRAVDHAARRIAVDIPEGLLDLN</sequence>
<reference evidence="8 9" key="1">
    <citation type="submission" date="2013-11" db="EMBL/GenBank/DDBJ databases">
        <title>Single cell genomics of uncultured Tannerella BU063 (oral taxon 286).</title>
        <authorList>
            <person name="Beall C.J."/>
            <person name="Campbell A.G."/>
            <person name="Griffen A.L."/>
            <person name="Podar M."/>
            <person name="Leys E.J."/>
        </authorList>
    </citation>
    <scope>NUCLEOTIDE SEQUENCE [LARGE SCALE GENOMIC DNA]</scope>
    <source>
        <strain evidence="8">Cell 2</strain>
    </source>
</reference>
<organism evidence="8 9">
    <name type="scientific">Tannerella sp. oral taxon BU063 isolate Cell 2</name>
    <dbReference type="NCBI Taxonomy" id="1411148"/>
    <lineage>
        <taxon>Bacteria</taxon>
        <taxon>Pseudomonadati</taxon>
        <taxon>Bacteroidota</taxon>
        <taxon>Bacteroidia</taxon>
        <taxon>Bacteroidales</taxon>
        <taxon>Tannerellaceae</taxon>
        <taxon>Tannerella</taxon>
    </lineage>
</organism>
<dbReference type="InterPro" id="IPR036976">
    <property type="entry name" value="RimM_N_sf"/>
</dbReference>
<comment type="function">
    <text evidence="5">An accessory protein needed during the final step in the assembly of 30S ribosomal subunit, possibly for assembly of the head region. Essential for efficient processing of 16S rRNA. May be needed both before and after RbfA during the maturation of 16S rRNA. It has affinity for free ribosomal 30S subunits but not for 70S ribosomes.</text>
</comment>
<gene>
    <name evidence="5" type="primary">rimM</name>
    <name evidence="8" type="ORF">N425_02110</name>
</gene>
<dbReference type="GO" id="GO:0043022">
    <property type="term" value="F:ribosome binding"/>
    <property type="evidence" value="ECO:0007669"/>
    <property type="project" value="InterPro"/>
</dbReference>
<dbReference type="InterPro" id="IPR011961">
    <property type="entry name" value="RimM"/>
</dbReference>
<dbReference type="SUPFAM" id="SSF50346">
    <property type="entry name" value="PRC-barrel domain"/>
    <property type="match status" value="1"/>
</dbReference>
<keyword evidence="4 5" id="KW-0143">Chaperone</keyword>
<protein>
    <recommendedName>
        <fullName evidence="5">Ribosome maturation factor RimM</fullName>
    </recommendedName>
</protein>
<keyword evidence="3 5" id="KW-0698">rRNA processing</keyword>
<evidence type="ECO:0000256" key="3">
    <source>
        <dbReference type="ARBA" id="ARBA00022552"/>
    </source>
</evidence>
<evidence type="ECO:0000259" key="7">
    <source>
        <dbReference type="Pfam" id="PF24986"/>
    </source>
</evidence>
<dbReference type="Pfam" id="PF24986">
    <property type="entry name" value="PRC_RimM"/>
    <property type="match status" value="1"/>
</dbReference>
<dbReference type="PANTHER" id="PTHR33692">
    <property type="entry name" value="RIBOSOME MATURATION FACTOR RIMM"/>
    <property type="match status" value="1"/>
</dbReference>
<dbReference type="Gene3D" id="2.30.30.240">
    <property type="entry name" value="PRC-barrel domain"/>
    <property type="match status" value="1"/>
</dbReference>
<dbReference type="GO" id="GO:0005737">
    <property type="term" value="C:cytoplasm"/>
    <property type="evidence" value="ECO:0007669"/>
    <property type="project" value="UniProtKB-SubCell"/>
</dbReference>
<evidence type="ECO:0000313" key="8">
    <source>
        <dbReference type="EMBL" id="ETK02837.1"/>
    </source>
</evidence>
<dbReference type="SUPFAM" id="SSF50447">
    <property type="entry name" value="Translation proteins"/>
    <property type="match status" value="1"/>
</dbReference>
<evidence type="ECO:0000256" key="5">
    <source>
        <dbReference type="HAMAP-Rule" id="MF_00014"/>
    </source>
</evidence>
<dbReference type="EMBL" id="AYUF01000295">
    <property type="protein sequence ID" value="ETK02837.1"/>
    <property type="molecule type" value="Genomic_DNA"/>
</dbReference>
<dbReference type="InterPro" id="IPR009000">
    <property type="entry name" value="Transl_B-barrel_sf"/>
</dbReference>
<dbReference type="InterPro" id="IPR056792">
    <property type="entry name" value="PRC_RimM"/>
</dbReference>
<comment type="caution">
    <text evidence="8">The sequence shown here is derived from an EMBL/GenBank/DDBJ whole genome shotgun (WGS) entry which is preliminary data.</text>
</comment>
<dbReference type="InterPro" id="IPR002676">
    <property type="entry name" value="RimM_N"/>
</dbReference>
<accession>W2C8L3</accession>
<evidence type="ECO:0000256" key="2">
    <source>
        <dbReference type="ARBA" id="ARBA00022517"/>
    </source>
</evidence>
<dbReference type="Pfam" id="PF01782">
    <property type="entry name" value="RimM"/>
    <property type="match status" value="1"/>
</dbReference>
<keyword evidence="1 5" id="KW-0963">Cytoplasm</keyword>
<dbReference type="Proteomes" id="UP000018837">
    <property type="component" value="Unassembled WGS sequence"/>
</dbReference>
<evidence type="ECO:0000256" key="4">
    <source>
        <dbReference type="ARBA" id="ARBA00023186"/>
    </source>
</evidence>